<reference evidence="2 3" key="1">
    <citation type="submission" date="2024-01" db="EMBL/GenBank/DDBJ databases">
        <title>A draft genome for the cacao thread blight pathogen Marasmiellus scandens.</title>
        <authorList>
            <person name="Baruah I.K."/>
            <person name="Leung J."/>
            <person name="Bukari Y."/>
            <person name="Amoako-Attah I."/>
            <person name="Meinhardt L.W."/>
            <person name="Bailey B.A."/>
            <person name="Cohen S.P."/>
        </authorList>
    </citation>
    <scope>NUCLEOTIDE SEQUENCE [LARGE SCALE GENOMIC DNA]</scope>
    <source>
        <strain evidence="2 3">GH-19</strain>
    </source>
</reference>
<keyword evidence="3" id="KW-1185">Reference proteome</keyword>
<comment type="caution">
    <text evidence="2">The sequence shown here is derived from an EMBL/GenBank/DDBJ whole genome shotgun (WGS) entry which is preliminary data.</text>
</comment>
<evidence type="ECO:0000256" key="1">
    <source>
        <dbReference type="SAM" id="MobiDB-lite"/>
    </source>
</evidence>
<name>A0ABR1J133_9AGAR</name>
<feature type="compositionally biased region" description="Basic and acidic residues" evidence="1">
    <location>
        <begin position="14"/>
        <end position="25"/>
    </location>
</feature>
<organism evidence="2 3">
    <name type="scientific">Marasmiellus scandens</name>
    <dbReference type="NCBI Taxonomy" id="2682957"/>
    <lineage>
        <taxon>Eukaryota</taxon>
        <taxon>Fungi</taxon>
        <taxon>Dikarya</taxon>
        <taxon>Basidiomycota</taxon>
        <taxon>Agaricomycotina</taxon>
        <taxon>Agaricomycetes</taxon>
        <taxon>Agaricomycetidae</taxon>
        <taxon>Agaricales</taxon>
        <taxon>Marasmiineae</taxon>
        <taxon>Omphalotaceae</taxon>
        <taxon>Marasmiellus</taxon>
    </lineage>
</organism>
<feature type="region of interest" description="Disordered" evidence="1">
    <location>
        <begin position="1"/>
        <end position="37"/>
    </location>
</feature>
<proteinExistence type="predicted"/>
<protein>
    <submittedName>
        <fullName evidence="2">Uncharacterized protein</fullName>
    </submittedName>
</protein>
<dbReference type="EMBL" id="JBANRG010000049">
    <property type="protein sequence ID" value="KAK7444820.1"/>
    <property type="molecule type" value="Genomic_DNA"/>
</dbReference>
<dbReference type="Proteomes" id="UP001498398">
    <property type="component" value="Unassembled WGS sequence"/>
</dbReference>
<dbReference type="Gene3D" id="1.10.287.1490">
    <property type="match status" value="1"/>
</dbReference>
<evidence type="ECO:0000313" key="2">
    <source>
        <dbReference type="EMBL" id="KAK7444820.1"/>
    </source>
</evidence>
<feature type="region of interest" description="Disordered" evidence="1">
    <location>
        <begin position="178"/>
        <end position="200"/>
    </location>
</feature>
<sequence length="349" mass="40038">MSSRSRRTSISRSNENEATQRDPKLRLVPGPDRTRYDELVEQKRSLEQTVRQFEQRLQENQTRLDRLQKNNADLTVENEGHRESLDLLATDRHRILVEAEHLRAMNGQAQDILTKQQEAIQQQGVEISQKHQEILDLQAIHSSLQAESQRLEAEREVEIAALRSRENSQRDVPLQWLNSIRGSTPSGRRRRRPKTADTPIVARGARLNLPPRQQGPSESGLDADVEMQKDGDEYLTKTEAEAVIIGFLQKLALDKSSGSFSTSKSKKSRKDKLAEKIEPALEQLSDREEQAWRVLLRETFKELTGAPAVNDFRNYEPAEEEEVGRYERSETDGPGNGYRLYSLPLELYF</sequence>
<accession>A0ABR1J133</accession>
<gene>
    <name evidence="2" type="ORF">VKT23_015137</name>
</gene>
<evidence type="ECO:0000313" key="3">
    <source>
        <dbReference type="Proteomes" id="UP001498398"/>
    </source>
</evidence>
<feature type="region of interest" description="Disordered" evidence="1">
    <location>
        <begin position="311"/>
        <end position="332"/>
    </location>
</feature>